<dbReference type="CDD" id="cd14400">
    <property type="entry name" value="UBA_Gts1p_like"/>
    <property type="match status" value="1"/>
</dbReference>
<dbReference type="Pfam" id="PF00240">
    <property type="entry name" value="ubiquitin"/>
    <property type="match status" value="1"/>
</dbReference>
<dbReference type="Pfam" id="PF23195">
    <property type="entry name" value="UBQLN1"/>
    <property type="match status" value="1"/>
</dbReference>
<dbReference type="SMART" id="SM00165">
    <property type="entry name" value="UBA"/>
    <property type="match status" value="1"/>
</dbReference>
<dbReference type="InterPro" id="IPR029071">
    <property type="entry name" value="Ubiquitin-like_domsf"/>
</dbReference>
<dbReference type="GeneID" id="5879572"/>
<sequence length="327" mass="37505">MKVLFCNASNSIQESIDIEETQTITIRQIHQLIASKLKSSYSDITLIYRGYKLSDDSLFSKIEYQEGSKIVFIQKKKKQEKQEKEEKEERIEKQEQPLQSILNDPSCDDPSDDFLNDPTLIKLFLQNGMFKEFFEKHPEMEDFINDPKELKNMMKMMRNPQLMSQALMNADNAISQVENLPGGHNELVRLVSGLEPLEDAMKPKVKFNPEVSNEQFKMEKPLDQPFNLFEEKTSDKFMYGGNGLFSLGDNSVPGYNPFGLPTQSYQTPSHYVSRRSPSSVLPPRQLYSSQLQSLKEMGFLNDEENLNALIQANGELSTALDILERGH</sequence>
<accession>B0E8G5</accession>
<dbReference type="KEGG" id="edi:EDI_033150"/>
<feature type="region of interest" description="Disordered" evidence="1">
    <location>
        <begin position="83"/>
        <end position="107"/>
    </location>
</feature>
<dbReference type="OrthoDB" id="267397at2759"/>
<dbReference type="InterPro" id="IPR015940">
    <property type="entry name" value="UBA"/>
</dbReference>
<dbReference type="PROSITE" id="PS50053">
    <property type="entry name" value="UBIQUITIN_2"/>
    <property type="match status" value="1"/>
</dbReference>
<dbReference type="InterPro" id="IPR009060">
    <property type="entry name" value="UBA-like_sf"/>
</dbReference>
<dbReference type="PROSITE" id="PS50030">
    <property type="entry name" value="UBA"/>
    <property type="match status" value="1"/>
</dbReference>
<dbReference type="OMA" id="AISYLCE"/>
<dbReference type="SUPFAM" id="SSF54236">
    <property type="entry name" value="Ubiquitin-like"/>
    <property type="match status" value="1"/>
</dbReference>
<dbReference type="PANTHER" id="PTHR10677:SF3">
    <property type="entry name" value="FI07626P-RELATED"/>
    <property type="match status" value="1"/>
</dbReference>
<dbReference type="EMBL" id="DS548150">
    <property type="protein sequence ID" value="EDR29208.1"/>
    <property type="molecule type" value="Genomic_DNA"/>
</dbReference>
<dbReference type="Gene3D" id="3.10.20.90">
    <property type="entry name" value="Phosphatidylinositol 3-kinase Catalytic Subunit, Chain A, domain 1"/>
    <property type="match status" value="1"/>
</dbReference>
<feature type="domain" description="Ubiquitin-like" evidence="3">
    <location>
        <begin position="1"/>
        <end position="79"/>
    </location>
</feature>
<evidence type="ECO:0000313" key="5">
    <source>
        <dbReference type="Proteomes" id="UP000008076"/>
    </source>
</evidence>
<evidence type="ECO:0000313" key="4">
    <source>
        <dbReference type="EMBL" id="EDR29208.1"/>
    </source>
</evidence>
<evidence type="ECO:0000256" key="1">
    <source>
        <dbReference type="SAM" id="MobiDB-lite"/>
    </source>
</evidence>
<dbReference type="InterPro" id="IPR015496">
    <property type="entry name" value="Ubiquilin"/>
</dbReference>
<feature type="compositionally biased region" description="Basic and acidic residues" evidence="1">
    <location>
        <begin position="83"/>
        <end position="95"/>
    </location>
</feature>
<dbReference type="SUPFAM" id="SSF46934">
    <property type="entry name" value="UBA-like"/>
    <property type="match status" value="1"/>
</dbReference>
<dbReference type="GO" id="GO:0005829">
    <property type="term" value="C:cytosol"/>
    <property type="evidence" value="ECO:0007669"/>
    <property type="project" value="TreeGrafter"/>
</dbReference>
<dbReference type="CDD" id="cd17039">
    <property type="entry name" value="Ubl_ubiquitin_like"/>
    <property type="match status" value="1"/>
</dbReference>
<dbReference type="GO" id="GO:0031593">
    <property type="term" value="F:polyubiquitin modification-dependent protein binding"/>
    <property type="evidence" value="ECO:0007669"/>
    <property type="project" value="TreeGrafter"/>
</dbReference>
<evidence type="ECO:0000259" key="2">
    <source>
        <dbReference type="PROSITE" id="PS50030"/>
    </source>
</evidence>
<reference evidence="5" key="1">
    <citation type="submission" date="2007-12" db="EMBL/GenBank/DDBJ databases">
        <title>Annotation of Entamoeba dispar SAW760.</title>
        <authorList>
            <person name="Lorenzi H."/>
            <person name="Inman J."/>
            <person name="Schobel S."/>
            <person name="Amedeo P."/>
            <person name="Caler E."/>
        </authorList>
    </citation>
    <scope>NUCLEOTIDE SEQUENCE [LARGE SCALE GENOMIC DNA]</scope>
    <source>
        <strain evidence="5">ATCC PRA-260 / SAW760</strain>
    </source>
</reference>
<proteinExistence type="predicted"/>
<dbReference type="PANTHER" id="PTHR10677">
    <property type="entry name" value="UBIQUILIN"/>
    <property type="match status" value="1"/>
</dbReference>
<keyword evidence="5" id="KW-1185">Reference proteome</keyword>
<dbReference type="AlphaFoldDB" id="B0E8G5"/>
<dbReference type="RefSeq" id="XP_001734655.1">
    <property type="nucleotide sequence ID" value="XM_001734603.1"/>
</dbReference>
<organism evidence="5">
    <name type="scientific">Entamoeba dispar (strain ATCC PRA-260 / SAW760)</name>
    <dbReference type="NCBI Taxonomy" id="370354"/>
    <lineage>
        <taxon>Eukaryota</taxon>
        <taxon>Amoebozoa</taxon>
        <taxon>Evosea</taxon>
        <taxon>Archamoebae</taxon>
        <taxon>Mastigamoebida</taxon>
        <taxon>Entamoebidae</taxon>
        <taxon>Entamoeba</taxon>
    </lineage>
</organism>
<feature type="domain" description="UBA" evidence="2">
    <location>
        <begin position="285"/>
        <end position="326"/>
    </location>
</feature>
<name>B0E8G5_ENTDS</name>
<dbReference type="GO" id="GO:0006511">
    <property type="term" value="P:ubiquitin-dependent protein catabolic process"/>
    <property type="evidence" value="ECO:0007669"/>
    <property type="project" value="TreeGrafter"/>
</dbReference>
<dbReference type="VEuPathDB" id="AmoebaDB:EDI_033150"/>
<protein>
    <submittedName>
        <fullName evidence="4">Uncharacterized protein</fullName>
    </submittedName>
</protein>
<dbReference type="InterPro" id="IPR000626">
    <property type="entry name" value="Ubiquitin-like_dom"/>
</dbReference>
<dbReference type="eggNOG" id="KOG0010">
    <property type="taxonomic scope" value="Eukaryota"/>
</dbReference>
<dbReference type="Gene3D" id="1.10.8.10">
    <property type="entry name" value="DNA helicase RuvA subunit, C-terminal domain"/>
    <property type="match status" value="1"/>
</dbReference>
<dbReference type="FunFam" id="1.10.8.10:FF:000128">
    <property type="entry name" value="Ubiquitin family protein"/>
    <property type="match status" value="1"/>
</dbReference>
<evidence type="ECO:0000259" key="3">
    <source>
        <dbReference type="PROSITE" id="PS50053"/>
    </source>
</evidence>
<gene>
    <name evidence="4" type="ORF">EDI_033150</name>
</gene>
<dbReference type="Proteomes" id="UP000008076">
    <property type="component" value="Unassembled WGS sequence"/>
</dbReference>